<sequence length="308" mass="34542">MTKSFSQHFLDFAGDLVGIPTIVRGAMQALGDPLPMPDDSKAGIDLRGRMQWDQLLCRDYGDNSVVGATEVIEDWTCDISDVFGLAASKSDLRRFTSLEEMVRADFPSLLNDVSLEGLQRLKEHDGGKNFNTDPMRTFMVNAWDGRIYLSNDGGSRHFAAAQYVAGQLGQQIEMTGKLEVRRLNIFKIQEVKKRYRAFRISESGFSELEDAVRVFGGASGSARDISQVIRFPESPDERYSVIYTIDISTSRGQKIAAVMNEAGHIELLGHLESLCSNQHKWIRHLELINNRNTYGVEDPGFLANRYHG</sequence>
<name>A0ABT7LQB1_9BURK</name>
<organism evidence="1 2">
    <name type="scientific">Roseateles subflavus</name>
    <dbReference type="NCBI Taxonomy" id="3053353"/>
    <lineage>
        <taxon>Bacteria</taxon>
        <taxon>Pseudomonadati</taxon>
        <taxon>Pseudomonadota</taxon>
        <taxon>Betaproteobacteria</taxon>
        <taxon>Burkholderiales</taxon>
        <taxon>Sphaerotilaceae</taxon>
        <taxon>Roseateles</taxon>
    </lineage>
</organism>
<dbReference type="Proteomes" id="UP001238603">
    <property type="component" value="Unassembled WGS sequence"/>
</dbReference>
<dbReference type="RefSeq" id="WP_285984467.1">
    <property type="nucleotide sequence ID" value="NZ_JASVDS010000008.1"/>
</dbReference>
<comment type="caution">
    <text evidence="1">The sequence shown here is derived from an EMBL/GenBank/DDBJ whole genome shotgun (WGS) entry which is preliminary data.</text>
</comment>
<dbReference type="InterPro" id="IPR046507">
    <property type="entry name" value="DUF6685"/>
</dbReference>
<reference evidence="1 2" key="1">
    <citation type="submission" date="2023-06" db="EMBL/GenBank/DDBJ databases">
        <title>Pelomonas sp. APW6 16S ribosomal RNA gene genome sequencing and assembly.</title>
        <authorList>
            <person name="Woo H."/>
        </authorList>
    </citation>
    <scope>NUCLEOTIDE SEQUENCE [LARGE SCALE GENOMIC DNA]</scope>
    <source>
        <strain evidence="1 2">APW6</strain>
    </source>
</reference>
<gene>
    <name evidence="1" type="ORF">QRD43_20990</name>
</gene>
<evidence type="ECO:0000313" key="1">
    <source>
        <dbReference type="EMBL" id="MDL5034392.1"/>
    </source>
</evidence>
<protein>
    <submittedName>
        <fullName evidence="1">Uncharacterized protein</fullName>
    </submittedName>
</protein>
<dbReference type="EMBL" id="JASVDS010000008">
    <property type="protein sequence ID" value="MDL5034392.1"/>
    <property type="molecule type" value="Genomic_DNA"/>
</dbReference>
<proteinExistence type="predicted"/>
<keyword evidence="2" id="KW-1185">Reference proteome</keyword>
<dbReference type="Pfam" id="PF20390">
    <property type="entry name" value="DUF6685"/>
    <property type="match status" value="1"/>
</dbReference>
<evidence type="ECO:0000313" key="2">
    <source>
        <dbReference type="Proteomes" id="UP001238603"/>
    </source>
</evidence>
<accession>A0ABT7LQB1</accession>